<dbReference type="EMBL" id="FMCQ01000001">
    <property type="protein sequence ID" value="SCE68957.1"/>
    <property type="molecule type" value="Genomic_DNA"/>
</dbReference>
<organism evidence="1 4">
    <name type="scientific">Micromonospora tulbaghiae</name>
    <dbReference type="NCBI Taxonomy" id="479978"/>
    <lineage>
        <taxon>Bacteria</taxon>
        <taxon>Bacillati</taxon>
        <taxon>Actinomycetota</taxon>
        <taxon>Actinomycetes</taxon>
        <taxon>Micromonosporales</taxon>
        <taxon>Micromonosporaceae</taxon>
        <taxon>Micromonospora</taxon>
    </lineage>
</organism>
<gene>
    <name evidence="2" type="ORF">GA0070562_1753</name>
    <name evidence="1" type="ORF">J5U46_03410</name>
</gene>
<keyword evidence="3" id="KW-1185">Reference proteome</keyword>
<comment type="caution">
    <text evidence="1">The sequence shown here is derived from an EMBL/GenBank/DDBJ whole genome shotgun (WGS) entry which is preliminary data.</text>
</comment>
<dbReference type="AlphaFoldDB" id="A0AAW4JCY7"/>
<evidence type="ECO:0000313" key="3">
    <source>
        <dbReference type="Proteomes" id="UP000199405"/>
    </source>
</evidence>
<dbReference type="GeneID" id="93468553"/>
<dbReference type="Proteomes" id="UP000199405">
    <property type="component" value="Unassembled WGS sequence"/>
</dbReference>
<accession>A0AAW4JCY7</accession>
<reference evidence="2 3" key="1">
    <citation type="submission" date="2016-06" db="EMBL/GenBank/DDBJ databases">
        <authorList>
            <person name="Varghese N."/>
            <person name="Submissions Spin"/>
        </authorList>
    </citation>
    <scope>NUCLEOTIDE SEQUENCE [LARGE SCALE GENOMIC DNA]</scope>
    <source>
        <strain evidence="2 3">DSM 45142</strain>
    </source>
</reference>
<dbReference type="Proteomes" id="UP000669887">
    <property type="component" value="Unassembled WGS sequence"/>
</dbReference>
<proteinExistence type="predicted"/>
<name>A0AAW4JCY7_9ACTN</name>
<evidence type="ECO:0000313" key="2">
    <source>
        <dbReference type="EMBL" id="SCE68957.1"/>
    </source>
</evidence>
<reference evidence="1" key="2">
    <citation type="submission" date="2021-03" db="EMBL/GenBank/DDBJ databases">
        <title>X isolated from Micromonospora tulbaghiae.</title>
        <authorList>
            <person name="Stennett H.L."/>
        </authorList>
    </citation>
    <scope>NUCLEOTIDE SEQUENCE</scope>
    <source>
        <strain evidence="1">28M1-20</strain>
    </source>
</reference>
<dbReference type="EMBL" id="JAGFVQ010000004">
    <property type="protein sequence ID" value="MBO4139204.1"/>
    <property type="molecule type" value="Genomic_DNA"/>
</dbReference>
<evidence type="ECO:0000313" key="1">
    <source>
        <dbReference type="EMBL" id="MBO4139204.1"/>
    </source>
</evidence>
<sequence length="213" mass="23652">MAEVRRRIYVTSPGYDDIGRVLKSMGVGYQSFSGSYDCSLLFVNCGTPDAVDPRKLAEFVDAGGCLYASDLAGDLLGLAFPELFVFAGRGGRTGEIDALVVDRELREISGRMIRIRFDMGSWKVLRHCQGHAIIRSANPGEYADLPIMVSVRCGRGTIFYTCFHNRSQQSVEEQRILQLLVLKQIGLTEGSSVEQVGRSLGVQVNEFRRDFRS</sequence>
<evidence type="ECO:0000313" key="4">
    <source>
        <dbReference type="Proteomes" id="UP000669887"/>
    </source>
</evidence>
<dbReference type="RefSeq" id="WP_091414937.1">
    <property type="nucleotide sequence ID" value="NZ_FMCQ01000001.1"/>
</dbReference>
<protein>
    <submittedName>
        <fullName evidence="1">Uncharacterized protein</fullName>
    </submittedName>
</protein>